<protein>
    <submittedName>
        <fullName evidence="2">Uncharacterized protein</fullName>
    </submittedName>
</protein>
<accession>A0ABU1A4S6</accession>
<keyword evidence="3" id="KW-1185">Reference proteome</keyword>
<feature type="signal peptide" evidence="1">
    <location>
        <begin position="1"/>
        <end position="20"/>
    </location>
</feature>
<sequence length="121" mass="14235">MKKSLLYIVFTCLFAFSSWGQEKNKMLSSQDTVEQDATPKLSRFLQNIHSEKDYAFSFDRDFLKPKGMSLRKMLKINQYSNLQSSKENIYSETFYPNINYPSGILINQKTNYFIKSFPEVN</sequence>
<evidence type="ECO:0000313" key="2">
    <source>
        <dbReference type="EMBL" id="MDQ7918672.1"/>
    </source>
</evidence>
<feature type="chain" id="PRO_5046273885" evidence="1">
    <location>
        <begin position="21"/>
        <end position="121"/>
    </location>
</feature>
<evidence type="ECO:0000313" key="3">
    <source>
        <dbReference type="Proteomes" id="UP001230915"/>
    </source>
</evidence>
<organism evidence="2 3">
    <name type="scientific">Mesonia profundi</name>
    <dbReference type="NCBI Taxonomy" id="3070998"/>
    <lineage>
        <taxon>Bacteria</taxon>
        <taxon>Pseudomonadati</taxon>
        <taxon>Bacteroidota</taxon>
        <taxon>Flavobacteriia</taxon>
        <taxon>Flavobacteriales</taxon>
        <taxon>Flavobacteriaceae</taxon>
        <taxon>Mesonia</taxon>
    </lineage>
</organism>
<dbReference type="Proteomes" id="UP001230915">
    <property type="component" value="Unassembled WGS sequence"/>
</dbReference>
<reference evidence="2 3" key="1">
    <citation type="submission" date="2023-08" db="EMBL/GenBank/DDBJ databases">
        <title>Mesonia sp. MT50, isolated from deep-sea sediment of the Mariana Trench.</title>
        <authorList>
            <person name="Fu H."/>
        </authorList>
    </citation>
    <scope>NUCLEOTIDE SEQUENCE [LARGE SCALE GENOMIC DNA]</scope>
    <source>
        <strain evidence="2 3">MT50</strain>
    </source>
</reference>
<proteinExistence type="predicted"/>
<dbReference type="EMBL" id="JAVHUL010000064">
    <property type="protein sequence ID" value="MDQ7918672.1"/>
    <property type="molecule type" value="Genomic_DNA"/>
</dbReference>
<evidence type="ECO:0000256" key="1">
    <source>
        <dbReference type="SAM" id="SignalP"/>
    </source>
</evidence>
<name>A0ABU1A4S6_9FLAO</name>
<gene>
    <name evidence="2" type="ORF">RBU60_13925</name>
</gene>
<comment type="caution">
    <text evidence="2">The sequence shown here is derived from an EMBL/GenBank/DDBJ whole genome shotgun (WGS) entry which is preliminary data.</text>
</comment>
<dbReference type="RefSeq" id="WP_308865674.1">
    <property type="nucleotide sequence ID" value="NZ_JAVHUL010000064.1"/>
</dbReference>
<keyword evidence="1" id="KW-0732">Signal</keyword>